<evidence type="ECO:0000256" key="2">
    <source>
        <dbReference type="ARBA" id="ARBA00022741"/>
    </source>
</evidence>
<evidence type="ECO:0000313" key="7">
    <source>
        <dbReference type="Proteomes" id="UP000001449"/>
    </source>
</evidence>
<feature type="non-terminal residue" evidence="6">
    <location>
        <position position="338"/>
    </location>
</feature>
<dbReference type="InterPro" id="IPR000432">
    <property type="entry name" value="DNA_mismatch_repair_MutS_C"/>
</dbReference>
<gene>
    <name evidence="6" type="ORF">THAPSDRAFT_16039</name>
</gene>
<dbReference type="SUPFAM" id="SSF52540">
    <property type="entry name" value="P-loop containing nucleoside triphosphate hydrolases"/>
    <property type="match status" value="1"/>
</dbReference>
<dbReference type="HOGENOM" id="CLU_002472_8_1_1"/>
<dbReference type="EMBL" id="CM000646">
    <property type="protein sequence ID" value="EED90002.1"/>
    <property type="molecule type" value="Genomic_DNA"/>
</dbReference>
<name>B8C982_THAPS</name>
<reference evidence="6 7" key="1">
    <citation type="journal article" date="2004" name="Science">
        <title>The genome of the diatom Thalassiosira pseudonana: ecology, evolution, and metabolism.</title>
        <authorList>
            <person name="Armbrust E.V."/>
            <person name="Berges J.A."/>
            <person name="Bowler C."/>
            <person name="Green B.R."/>
            <person name="Martinez D."/>
            <person name="Putnam N.H."/>
            <person name="Zhou S."/>
            <person name="Allen A.E."/>
            <person name="Apt K.E."/>
            <person name="Bechner M."/>
            <person name="Brzezinski M.A."/>
            <person name="Chaal B.K."/>
            <person name="Chiovitti A."/>
            <person name="Davis A.K."/>
            <person name="Demarest M.S."/>
            <person name="Detter J.C."/>
            <person name="Glavina T."/>
            <person name="Goodstein D."/>
            <person name="Hadi M.Z."/>
            <person name="Hellsten U."/>
            <person name="Hildebrand M."/>
            <person name="Jenkins B.D."/>
            <person name="Jurka J."/>
            <person name="Kapitonov V.V."/>
            <person name="Kroger N."/>
            <person name="Lau W.W."/>
            <person name="Lane T.W."/>
            <person name="Larimer F.W."/>
            <person name="Lippmeier J.C."/>
            <person name="Lucas S."/>
            <person name="Medina M."/>
            <person name="Montsant A."/>
            <person name="Obornik M."/>
            <person name="Parker M.S."/>
            <person name="Palenik B."/>
            <person name="Pazour G.J."/>
            <person name="Richardson P.M."/>
            <person name="Rynearson T.A."/>
            <person name="Saito M.A."/>
            <person name="Schwartz D.C."/>
            <person name="Thamatrakoln K."/>
            <person name="Valentin K."/>
            <person name="Vardi A."/>
            <person name="Wilkerson F.P."/>
            <person name="Rokhsar D.S."/>
        </authorList>
    </citation>
    <scope>NUCLEOTIDE SEQUENCE [LARGE SCALE GENOMIC DNA]</scope>
    <source>
        <strain evidence="6 7">CCMP1335</strain>
    </source>
</reference>
<dbReference type="GO" id="GO:0006298">
    <property type="term" value="P:mismatch repair"/>
    <property type="evidence" value="ECO:0007669"/>
    <property type="project" value="InterPro"/>
</dbReference>
<dbReference type="SMART" id="SM00534">
    <property type="entry name" value="MUTSac"/>
    <property type="match status" value="1"/>
</dbReference>
<dbReference type="InterPro" id="IPR027417">
    <property type="entry name" value="P-loop_NTPase"/>
</dbReference>
<evidence type="ECO:0000259" key="5">
    <source>
        <dbReference type="PROSITE" id="PS00486"/>
    </source>
</evidence>
<dbReference type="OMA" id="ICARMAG"/>
<dbReference type="KEGG" id="tps:THAPSDRAFT_16039"/>
<dbReference type="InParanoid" id="B8C982"/>
<dbReference type="GeneID" id="7445853"/>
<reference evidence="6 7" key="2">
    <citation type="journal article" date="2008" name="Nature">
        <title>The Phaeodactylum genome reveals the evolutionary history of diatom genomes.</title>
        <authorList>
            <person name="Bowler C."/>
            <person name="Allen A.E."/>
            <person name="Badger J.H."/>
            <person name="Grimwood J."/>
            <person name="Jabbari K."/>
            <person name="Kuo A."/>
            <person name="Maheswari U."/>
            <person name="Martens C."/>
            <person name="Maumus F."/>
            <person name="Otillar R.P."/>
            <person name="Rayko E."/>
            <person name="Salamov A."/>
            <person name="Vandepoele K."/>
            <person name="Beszteri B."/>
            <person name="Gruber A."/>
            <person name="Heijde M."/>
            <person name="Katinka M."/>
            <person name="Mock T."/>
            <person name="Valentin K."/>
            <person name="Verret F."/>
            <person name="Berges J.A."/>
            <person name="Brownlee C."/>
            <person name="Cadoret J.P."/>
            <person name="Chiovitti A."/>
            <person name="Choi C.J."/>
            <person name="Coesel S."/>
            <person name="De Martino A."/>
            <person name="Detter J.C."/>
            <person name="Durkin C."/>
            <person name="Falciatore A."/>
            <person name="Fournet J."/>
            <person name="Haruta M."/>
            <person name="Huysman M.J."/>
            <person name="Jenkins B.D."/>
            <person name="Jiroutova K."/>
            <person name="Jorgensen R.E."/>
            <person name="Joubert Y."/>
            <person name="Kaplan A."/>
            <person name="Kroger N."/>
            <person name="Kroth P.G."/>
            <person name="La Roche J."/>
            <person name="Lindquist E."/>
            <person name="Lommer M."/>
            <person name="Martin-Jezequel V."/>
            <person name="Lopez P.J."/>
            <person name="Lucas S."/>
            <person name="Mangogna M."/>
            <person name="McGinnis K."/>
            <person name="Medlin L.K."/>
            <person name="Montsant A."/>
            <person name="Oudot-Le Secq M.P."/>
            <person name="Napoli C."/>
            <person name="Obornik M."/>
            <person name="Parker M.S."/>
            <person name="Petit J.L."/>
            <person name="Porcel B.M."/>
            <person name="Poulsen N."/>
            <person name="Robison M."/>
            <person name="Rychlewski L."/>
            <person name="Rynearson T.A."/>
            <person name="Schmutz J."/>
            <person name="Shapiro H."/>
            <person name="Siaut M."/>
            <person name="Stanley M."/>
            <person name="Sussman M.R."/>
            <person name="Taylor A.R."/>
            <person name="Vardi A."/>
            <person name="von Dassow P."/>
            <person name="Vyverman W."/>
            <person name="Willis A."/>
            <person name="Wyrwicz L.S."/>
            <person name="Rokhsar D.S."/>
            <person name="Weissenbach J."/>
            <person name="Armbrust E.V."/>
            <person name="Green B.R."/>
            <person name="Van de Peer Y."/>
            <person name="Grigoriev I.V."/>
        </authorList>
    </citation>
    <scope>NUCLEOTIDE SEQUENCE [LARGE SCALE GENOMIC DNA]</scope>
    <source>
        <strain evidence="6 7">CCMP1335</strain>
    </source>
</reference>
<dbReference type="Pfam" id="PF00488">
    <property type="entry name" value="MutS_V"/>
    <property type="match status" value="1"/>
</dbReference>
<dbReference type="AlphaFoldDB" id="B8C982"/>
<dbReference type="FunFam" id="3.40.50.300:FF:002365">
    <property type="entry name" value="Unplaced genomic scaffold supercont2.7, whole genome shotgun sequence"/>
    <property type="match status" value="1"/>
</dbReference>
<dbReference type="GO" id="GO:0030983">
    <property type="term" value="F:mismatched DNA binding"/>
    <property type="evidence" value="ECO:0007669"/>
    <property type="project" value="InterPro"/>
</dbReference>
<dbReference type="PROSITE" id="PS00486">
    <property type="entry name" value="DNA_MISMATCH_REPAIR_2"/>
    <property type="match status" value="1"/>
</dbReference>
<evidence type="ECO:0000313" key="6">
    <source>
        <dbReference type="EMBL" id="EED90002.1"/>
    </source>
</evidence>
<comment type="similarity">
    <text evidence="1">Belongs to the DNA mismatch repair MutS family.</text>
</comment>
<dbReference type="InterPro" id="IPR045076">
    <property type="entry name" value="MutS"/>
</dbReference>
<dbReference type="STRING" id="35128.B8C982"/>
<dbReference type="InterPro" id="IPR036187">
    <property type="entry name" value="DNA_mismatch_repair_MutS_sf"/>
</dbReference>
<keyword evidence="7" id="KW-1185">Reference proteome</keyword>
<dbReference type="Gene3D" id="3.40.50.300">
    <property type="entry name" value="P-loop containing nucleotide triphosphate hydrolases"/>
    <property type="match status" value="1"/>
</dbReference>
<organism evidence="6 7">
    <name type="scientific">Thalassiosira pseudonana</name>
    <name type="common">Marine diatom</name>
    <name type="synonym">Cyclotella nana</name>
    <dbReference type="NCBI Taxonomy" id="35128"/>
    <lineage>
        <taxon>Eukaryota</taxon>
        <taxon>Sar</taxon>
        <taxon>Stramenopiles</taxon>
        <taxon>Ochrophyta</taxon>
        <taxon>Bacillariophyta</taxon>
        <taxon>Coscinodiscophyceae</taxon>
        <taxon>Thalassiosirophycidae</taxon>
        <taxon>Thalassiosirales</taxon>
        <taxon>Thalassiosiraceae</taxon>
        <taxon>Thalassiosira</taxon>
    </lineage>
</organism>
<sequence length="338" mass="36670">FFKNTYMNQLDDEIGDLDAFIKDTEALIVSDLEEEILECESELRSTFSALADLDCILSLATCAADLNLVKPDILSSEEGVIDIENGRHPLQELIVNDDFIPNDTDMDNDNRVLVVTGPNFSGKSCYARQVGVLVYLAHVGSFLPCDSARISVMDQILVNFGDIETCSVPQSTFQRDLTQMAGILRKSSPNTLVLIDEFGKGTAPASGIAVMTSALQRLAQTKCKVVCTTHFLEMFSLGLLKDGRGGIKAVQMSIHVPESDEDDAIPLFKLENGVASSSAGLICARMAGLNKKVVNRASEIITAMKEGTQVRPLPESMNANSPFQPSVKSAIRLFLAVD</sequence>
<evidence type="ECO:0000256" key="4">
    <source>
        <dbReference type="ARBA" id="ARBA00023125"/>
    </source>
</evidence>
<dbReference type="SUPFAM" id="SSF48334">
    <property type="entry name" value="DNA repair protein MutS, domain III"/>
    <property type="match status" value="1"/>
</dbReference>
<dbReference type="GO" id="GO:0140664">
    <property type="term" value="F:ATP-dependent DNA damage sensor activity"/>
    <property type="evidence" value="ECO:0007669"/>
    <property type="project" value="InterPro"/>
</dbReference>
<dbReference type="PANTHER" id="PTHR11361:SF20">
    <property type="entry name" value="MUTS PROTEIN HOMOLOG 5"/>
    <property type="match status" value="1"/>
</dbReference>
<evidence type="ECO:0000256" key="1">
    <source>
        <dbReference type="ARBA" id="ARBA00006271"/>
    </source>
</evidence>
<dbReference type="GO" id="GO:0005524">
    <property type="term" value="F:ATP binding"/>
    <property type="evidence" value="ECO:0007669"/>
    <property type="project" value="UniProtKB-KW"/>
</dbReference>
<feature type="domain" description="DNA mismatch repair proteins mutS family" evidence="5">
    <location>
        <begin position="191"/>
        <end position="207"/>
    </location>
</feature>
<keyword evidence="4" id="KW-0238">DNA-binding</keyword>
<keyword evidence="2" id="KW-0547">Nucleotide-binding</keyword>
<dbReference type="PANTHER" id="PTHR11361">
    <property type="entry name" value="DNA MISMATCH REPAIR PROTEIN MUTS FAMILY MEMBER"/>
    <property type="match status" value="1"/>
</dbReference>
<keyword evidence="3" id="KW-0067">ATP-binding</keyword>
<protein>
    <recommendedName>
        <fullName evidence="5">DNA mismatch repair proteins mutS family domain-containing protein</fullName>
    </recommendedName>
</protein>
<dbReference type="Proteomes" id="UP000001449">
    <property type="component" value="Chromosome 10"/>
</dbReference>
<evidence type="ECO:0000256" key="3">
    <source>
        <dbReference type="ARBA" id="ARBA00022840"/>
    </source>
</evidence>
<dbReference type="RefSeq" id="XP_002292806.1">
    <property type="nucleotide sequence ID" value="XM_002292770.1"/>
</dbReference>
<dbReference type="eggNOG" id="KOG0221">
    <property type="taxonomic scope" value="Eukaryota"/>
</dbReference>
<feature type="non-terminal residue" evidence="6">
    <location>
        <position position="1"/>
    </location>
</feature>
<accession>B8C982</accession>
<dbReference type="PaxDb" id="35128-Thaps16039"/>
<proteinExistence type="inferred from homology"/>